<comment type="caution">
    <text evidence="3">The sequence shown here is derived from an EMBL/GenBank/DDBJ whole genome shotgun (WGS) entry which is preliminary data.</text>
</comment>
<feature type="compositionally biased region" description="Basic and acidic residues" evidence="1">
    <location>
        <begin position="33"/>
        <end position="53"/>
    </location>
</feature>
<keyword evidence="2" id="KW-0472">Membrane</keyword>
<evidence type="ECO:0000256" key="1">
    <source>
        <dbReference type="SAM" id="MobiDB-lite"/>
    </source>
</evidence>
<evidence type="ECO:0000313" key="3">
    <source>
        <dbReference type="EMBL" id="MEI4551826.1"/>
    </source>
</evidence>
<dbReference type="RefSeq" id="WP_336436732.1">
    <property type="nucleotide sequence ID" value="NZ_JBAWKS010000002.1"/>
</dbReference>
<evidence type="ECO:0000256" key="2">
    <source>
        <dbReference type="SAM" id="Phobius"/>
    </source>
</evidence>
<name>A0ABU8EY35_9GAMM</name>
<feature type="transmembrane region" description="Helical" evidence="2">
    <location>
        <begin position="85"/>
        <end position="102"/>
    </location>
</feature>
<keyword evidence="2" id="KW-0812">Transmembrane</keyword>
<evidence type="ECO:0000313" key="4">
    <source>
        <dbReference type="Proteomes" id="UP001382455"/>
    </source>
</evidence>
<protein>
    <submittedName>
        <fullName evidence="3">DUF883 domain-containing protein</fullName>
    </submittedName>
</protein>
<dbReference type="EMBL" id="JBAWKS010000002">
    <property type="protein sequence ID" value="MEI4551826.1"/>
    <property type="molecule type" value="Genomic_DNA"/>
</dbReference>
<sequence length="105" mass="11288">MATSNQNASNSKAKQNASNGHPIADKLNSSMHDSVDTITEKVGTAEETLRETAHSSSENLAQKQQEMKAKWEKSAVKKYAVENPVATAGIAFSLGMLVSAIIKRK</sequence>
<proteinExistence type="predicted"/>
<feature type="compositionally biased region" description="Polar residues" evidence="1">
    <location>
        <begin position="54"/>
        <end position="64"/>
    </location>
</feature>
<dbReference type="Proteomes" id="UP001382455">
    <property type="component" value="Unassembled WGS sequence"/>
</dbReference>
<organism evidence="3 4">
    <name type="scientific">Pseudoalteromonas spongiae</name>
    <dbReference type="NCBI Taxonomy" id="298657"/>
    <lineage>
        <taxon>Bacteria</taxon>
        <taxon>Pseudomonadati</taxon>
        <taxon>Pseudomonadota</taxon>
        <taxon>Gammaproteobacteria</taxon>
        <taxon>Alteromonadales</taxon>
        <taxon>Pseudoalteromonadaceae</taxon>
        <taxon>Pseudoalteromonas</taxon>
    </lineage>
</organism>
<feature type="region of interest" description="Disordered" evidence="1">
    <location>
        <begin position="1"/>
        <end position="73"/>
    </location>
</feature>
<accession>A0ABU8EY35</accession>
<reference evidence="3 4" key="1">
    <citation type="submission" date="2023-12" db="EMBL/GenBank/DDBJ databases">
        <title>Friends and Foes: Symbiotic and Algicidal bacterial influence on Karenia brevis blooms.</title>
        <authorList>
            <person name="Fei C."/>
            <person name="Mohamed A.R."/>
            <person name="Booker A."/>
            <person name="Arshad M."/>
            <person name="Klass S."/>
            <person name="Ahn S."/>
            <person name="Gilbert P.M."/>
            <person name="Heil C.A."/>
            <person name="Martinez J.M."/>
            <person name="Amin S.A."/>
        </authorList>
    </citation>
    <scope>NUCLEOTIDE SEQUENCE [LARGE SCALE GENOMIC DNA]</scope>
    <source>
        <strain evidence="3 4">CE15</strain>
    </source>
</reference>
<keyword evidence="4" id="KW-1185">Reference proteome</keyword>
<keyword evidence="2" id="KW-1133">Transmembrane helix</keyword>
<gene>
    <name evidence="3" type="ORF">WAE96_19275</name>
</gene>
<feature type="compositionally biased region" description="Polar residues" evidence="1">
    <location>
        <begin position="1"/>
        <end position="19"/>
    </location>
</feature>